<evidence type="ECO:0000313" key="1">
    <source>
        <dbReference type="EMBL" id="QFR57877.1"/>
    </source>
</evidence>
<accession>A0A5P8PMA2</accession>
<reference evidence="2" key="1">
    <citation type="submission" date="2019-06" db="EMBL/GenBank/DDBJ databases">
        <title>Complete genome sequence of Stenotrophomonas phage Moby.</title>
        <authorList>
            <person name="Vicary A."/>
            <person name="Newkirk H."/>
            <person name="Moreland R."/>
            <person name="Liu M."/>
            <person name="Ramsey J."/>
            <person name="Gonzalez C.F."/>
            <person name="Leavitt J."/>
        </authorList>
    </citation>
    <scope>NUCLEOTIDE SEQUENCE [LARGE SCALE GENOMIC DNA]</scope>
</reference>
<keyword evidence="2" id="KW-1185">Reference proteome</keyword>
<evidence type="ECO:0000313" key="2">
    <source>
        <dbReference type="Proteomes" id="UP000325424"/>
    </source>
</evidence>
<gene>
    <name evidence="1" type="ORF">CPT_Moby_146</name>
</gene>
<protein>
    <submittedName>
        <fullName evidence="1">Uncharacterized protein</fullName>
    </submittedName>
</protein>
<sequence length="87" mass="10755">MDISRLEHAVQQPMWRFFTPRTRTRKDYHEWVSTIHLMLARDNERNGDMKRAAWHRDREKNTWRPYLSYEASKTVDELLYGCRCRCH</sequence>
<proteinExistence type="predicted"/>
<dbReference type="EMBL" id="MN095772">
    <property type="protein sequence ID" value="QFR57877.1"/>
    <property type="molecule type" value="Genomic_DNA"/>
</dbReference>
<organism evidence="1 2">
    <name type="scientific">Stenotrophomonas phage Moby</name>
    <dbReference type="NCBI Taxonomy" id="2601680"/>
    <lineage>
        <taxon>Viruses</taxon>
        <taxon>Duplodnaviria</taxon>
        <taxon>Heunggongvirae</taxon>
        <taxon>Uroviricota</taxon>
        <taxon>Caudoviricetes</taxon>
        <taxon>Menderavirus</taxon>
        <taxon>Menderavirus moby</taxon>
    </lineage>
</organism>
<dbReference type="Proteomes" id="UP000325424">
    <property type="component" value="Segment"/>
</dbReference>
<name>A0A5P8PMA2_9CAUD</name>